<evidence type="ECO:0000256" key="2">
    <source>
        <dbReference type="SAM" id="Phobius"/>
    </source>
</evidence>
<organism evidence="4 5">
    <name type="scientific">Russula ochroleuca</name>
    <dbReference type="NCBI Taxonomy" id="152965"/>
    <lineage>
        <taxon>Eukaryota</taxon>
        <taxon>Fungi</taxon>
        <taxon>Dikarya</taxon>
        <taxon>Basidiomycota</taxon>
        <taxon>Agaricomycotina</taxon>
        <taxon>Agaricomycetes</taxon>
        <taxon>Russulales</taxon>
        <taxon>Russulaceae</taxon>
        <taxon>Russula</taxon>
    </lineage>
</organism>
<reference evidence="4" key="2">
    <citation type="journal article" date="2020" name="Nat. Commun.">
        <title>Large-scale genome sequencing of mycorrhizal fungi provides insights into the early evolution of symbiotic traits.</title>
        <authorList>
            <person name="Miyauchi S."/>
            <person name="Kiss E."/>
            <person name="Kuo A."/>
            <person name="Drula E."/>
            <person name="Kohler A."/>
            <person name="Sanchez-Garcia M."/>
            <person name="Morin E."/>
            <person name="Andreopoulos B."/>
            <person name="Barry K.W."/>
            <person name="Bonito G."/>
            <person name="Buee M."/>
            <person name="Carver A."/>
            <person name="Chen C."/>
            <person name="Cichocki N."/>
            <person name="Clum A."/>
            <person name="Culley D."/>
            <person name="Crous P.W."/>
            <person name="Fauchery L."/>
            <person name="Girlanda M."/>
            <person name="Hayes R.D."/>
            <person name="Keri Z."/>
            <person name="LaButti K."/>
            <person name="Lipzen A."/>
            <person name="Lombard V."/>
            <person name="Magnuson J."/>
            <person name="Maillard F."/>
            <person name="Murat C."/>
            <person name="Nolan M."/>
            <person name="Ohm R.A."/>
            <person name="Pangilinan J."/>
            <person name="Pereira M.F."/>
            <person name="Perotto S."/>
            <person name="Peter M."/>
            <person name="Pfister S."/>
            <person name="Riley R."/>
            <person name="Sitrit Y."/>
            <person name="Stielow J.B."/>
            <person name="Szollosi G."/>
            <person name="Zifcakova L."/>
            <person name="Stursova M."/>
            <person name="Spatafora J.W."/>
            <person name="Tedersoo L."/>
            <person name="Vaario L.M."/>
            <person name="Yamada A."/>
            <person name="Yan M."/>
            <person name="Wang P."/>
            <person name="Xu J."/>
            <person name="Bruns T."/>
            <person name="Baldrian P."/>
            <person name="Vilgalys R."/>
            <person name="Dunand C."/>
            <person name="Henrissat B."/>
            <person name="Grigoriev I.V."/>
            <person name="Hibbett D."/>
            <person name="Nagy L.G."/>
            <person name="Martin F.M."/>
        </authorList>
    </citation>
    <scope>NUCLEOTIDE SEQUENCE</scope>
    <source>
        <strain evidence="4">Prilba</strain>
    </source>
</reference>
<dbReference type="Pfam" id="PF18142">
    <property type="entry name" value="SLATT_fungal"/>
    <property type="match status" value="1"/>
</dbReference>
<dbReference type="EMBL" id="WHVB01000015">
    <property type="protein sequence ID" value="KAF8476289.1"/>
    <property type="molecule type" value="Genomic_DNA"/>
</dbReference>
<dbReference type="InterPro" id="IPR041622">
    <property type="entry name" value="SLATT_fungi"/>
</dbReference>
<proteinExistence type="predicted"/>
<reference evidence="4" key="1">
    <citation type="submission" date="2019-10" db="EMBL/GenBank/DDBJ databases">
        <authorList>
            <consortium name="DOE Joint Genome Institute"/>
            <person name="Kuo A."/>
            <person name="Miyauchi S."/>
            <person name="Kiss E."/>
            <person name="Drula E."/>
            <person name="Kohler A."/>
            <person name="Sanchez-Garcia M."/>
            <person name="Andreopoulos B."/>
            <person name="Barry K.W."/>
            <person name="Bonito G."/>
            <person name="Buee M."/>
            <person name="Carver A."/>
            <person name="Chen C."/>
            <person name="Cichocki N."/>
            <person name="Clum A."/>
            <person name="Culley D."/>
            <person name="Crous P.W."/>
            <person name="Fauchery L."/>
            <person name="Girlanda M."/>
            <person name="Hayes R."/>
            <person name="Keri Z."/>
            <person name="LaButti K."/>
            <person name="Lipzen A."/>
            <person name="Lombard V."/>
            <person name="Magnuson J."/>
            <person name="Maillard F."/>
            <person name="Morin E."/>
            <person name="Murat C."/>
            <person name="Nolan M."/>
            <person name="Ohm R."/>
            <person name="Pangilinan J."/>
            <person name="Pereira M."/>
            <person name="Perotto S."/>
            <person name="Peter M."/>
            <person name="Riley R."/>
            <person name="Sitrit Y."/>
            <person name="Stielow B."/>
            <person name="Szollosi G."/>
            <person name="Zifcakova L."/>
            <person name="Stursova M."/>
            <person name="Spatafora J.W."/>
            <person name="Tedersoo L."/>
            <person name="Vaario L.-M."/>
            <person name="Yamada A."/>
            <person name="Yan M."/>
            <person name="Wang P."/>
            <person name="Xu J."/>
            <person name="Bruns T."/>
            <person name="Baldrian P."/>
            <person name="Vilgalys R."/>
            <person name="Henrissat B."/>
            <person name="Grigoriev I.V."/>
            <person name="Hibbett D."/>
            <person name="Nagy L.G."/>
            <person name="Martin F.M."/>
        </authorList>
    </citation>
    <scope>NUCLEOTIDE SEQUENCE</scope>
    <source>
        <strain evidence="4">Prilba</strain>
    </source>
</reference>
<evidence type="ECO:0000259" key="3">
    <source>
        <dbReference type="Pfam" id="PF18142"/>
    </source>
</evidence>
<feature type="domain" description="SMODS and SLOG-associating 2TM effector" evidence="3">
    <location>
        <begin position="197"/>
        <end position="316"/>
    </location>
</feature>
<keyword evidence="5" id="KW-1185">Reference proteome</keyword>
<evidence type="ECO:0000256" key="1">
    <source>
        <dbReference type="SAM" id="MobiDB-lite"/>
    </source>
</evidence>
<protein>
    <recommendedName>
        <fullName evidence="3">SMODS and SLOG-associating 2TM effector domain-containing protein</fullName>
    </recommendedName>
</protein>
<sequence>MSTPPQESTSHVPSPTSLLGATQTALSFLGHATSESREGLPDASAVPIVLGASQNVLPRLASSFPHATPAPQQPVPDVSLEHPTEEPVPTEVPQRAAEPSVQRPAPTSVSSHAGGSGGGRSITPPPGVARITRSLPALPEDIHPRPPVPIRSPHGSVHRRPTGSYTNSERAWHRYDDRDPFREKSVARRLEPTINAARDELHKATKWATLTNQAQNIALGLQVFIGALTTALGAALNGKSISIAVAILGAAATIVASFLARTKGSNEPQASRHRATALDHFLREIEAFDLDHGHETGDKWDDKIDGFRLGLEKILGNEPGSVMIHSDTGNSPNRETWAGGGDHHNAGPSGYGKYHMTTKPGLPV</sequence>
<feature type="transmembrane region" description="Helical" evidence="2">
    <location>
        <begin position="241"/>
        <end position="260"/>
    </location>
</feature>
<dbReference type="NCBIfam" id="NF033635">
    <property type="entry name" value="SLATT_fungal"/>
    <property type="match status" value="1"/>
</dbReference>
<keyword evidence="2" id="KW-1133">Transmembrane helix</keyword>
<feature type="region of interest" description="Disordered" evidence="1">
    <location>
        <begin position="329"/>
        <end position="364"/>
    </location>
</feature>
<gene>
    <name evidence="4" type="ORF">DFH94DRAFT_855226</name>
</gene>
<dbReference type="Proteomes" id="UP000759537">
    <property type="component" value="Unassembled WGS sequence"/>
</dbReference>
<dbReference type="OrthoDB" id="3245801at2759"/>
<feature type="transmembrane region" description="Helical" evidence="2">
    <location>
        <begin position="216"/>
        <end position="235"/>
    </location>
</feature>
<name>A0A9P5T524_9AGAM</name>
<evidence type="ECO:0000313" key="4">
    <source>
        <dbReference type="EMBL" id="KAF8476289.1"/>
    </source>
</evidence>
<comment type="caution">
    <text evidence="4">The sequence shown here is derived from an EMBL/GenBank/DDBJ whole genome shotgun (WGS) entry which is preliminary data.</text>
</comment>
<evidence type="ECO:0000313" key="5">
    <source>
        <dbReference type="Proteomes" id="UP000759537"/>
    </source>
</evidence>
<keyword evidence="2" id="KW-0812">Transmembrane</keyword>
<feature type="region of interest" description="Disordered" evidence="1">
    <location>
        <begin position="61"/>
        <end position="171"/>
    </location>
</feature>
<keyword evidence="2" id="KW-0472">Membrane</keyword>
<dbReference type="AlphaFoldDB" id="A0A9P5T524"/>
<accession>A0A9P5T524</accession>